<dbReference type="RefSeq" id="WP_111877498.1">
    <property type="nucleotide sequence ID" value="NZ_CBCSGC010000014.1"/>
</dbReference>
<gene>
    <name evidence="1" type="ORF">AX018_10212</name>
</gene>
<dbReference type="Proteomes" id="UP000248856">
    <property type="component" value="Unassembled WGS sequence"/>
</dbReference>
<dbReference type="Gene3D" id="3.40.1000.10">
    <property type="entry name" value="Mog1/PsbP, alpha/beta/alpha sandwich"/>
    <property type="match status" value="1"/>
</dbReference>
<protein>
    <recommendedName>
        <fullName evidence="3">DUF1795 domain-containing protein</fullName>
    </recommendedName>
</protein>
<organism evidence="1 2">
    <name type="scientific">Paracidovorax anthurii</name>
    <dbReference type="NCBI Taxonomy" id="78229"/>
    <lineage>
        <taxon>Bacteria</taxon>
        <taxon>Pseudomonadati</taxon>
        <taxon>Pseudomonadota</taxon>
        <taxon>Betaproteobacteria</taxon>
        <taxon>Burkholderiales</taxon>
        <taxon>Comamonadaceae</taxon>
        <taxon>Paracidovorax</taxon>
    </lineage>
</organism>
<keyword evidence="2" id="KW-1185">Reference proteome</keyword>
<dbReference type="InterPro" id="IPR016123">
    <property type="entry name" value="Mog1/PsbP_a/b/a-sand"/>
</dbReference>
<dbReference type="Pfam" id="PF08786">
    <property type="entry name" value="DcrB"/>
    <property type="match status" value="1"/>
</dbReference>
<reference evidence="1 2" key="1">
    <citation type="submission" date="2018-06" db="EMBL/GenBank/DDBJ databases">
        <title>Genomic Encyclopedia of Archaeal and Bacterial Type Strains, Phase II (KMG-II): from individual species to whole genera.</title>
        <authorList>
            <person name="Goeker M."/>
        </authorList>
    </citation>
    <scope>NUCLEOTIDE SEQUENCE [LARGE SCALE GENOMIC DNA]</scope>
    <source>
        <strain evidence="1 2">CFPB 3232</strain>
    </source>
</reference>
<dbReference type="InterPro" id="IPR014894">
    <property type="entry name" value="DcrB/EagT6"/>
</dbReference>
<name>A0A328ZF88_9BURK</name>
<dbReference type="EMBL" id="QLTA01000021">
    <property type="protein sequence ID" value="RAR80986.1"/>
    <property type="molecule type" value="Genomic_DNA"/>
</dbReference>
<comment type="caution">
    <text evidence="1">The sequence shown here is derived from an EMBL/GenBank/DDBJ whole genome shotgun (WGS) entry which is preliminary data.</text>
</comment>
<dbReference type="AlphaFoldDB" id="A0A328ZF88"/>
<accession>A0A328ZF88</accession>
<sequence length="143" mass="16160">MRYQMQEGSFELPDGLHDNTMHMLMTGTSGLDMSLIATRDRLEAGESFNAYMERQFKAVSTQVKDFKVEERLGDTGIPTRGLASLECVQTFRQNGQTVHQRQRTWLLADQSGVLVLTGASVVPFTEAQKTRWRAICDSFQPRA</sequence>
<dbReference type="SUPFAM" id="SSF55724">
    <property type="entry name" value="Mog1p/PsbP-like"/>
    <property type="match status" value="1"/>
</dbReference>
<dbReference type="OrthoDB" id="8775251at2"/>
<evidence type="ECO:0000313" key="1">
    <source>
        <dbReference type="EMBL" id="RAR80986.1"/>
    </source>
</evidence>
<evidence type="ECO:0000313" key="2">
    <source>
        <dbReference type="Proteomes" id="UP000248856"/>
    </source>
</evidence>
<evidence type="ECO:0008006" key="3">
    <source>
        <dbReference type="Google" id="ProtNLM"/>
    </source>
</evidence>
<proteinExistence type="predicted"/>